<keyword evidence="5" id="KW-0378">Hydrolase</keyword>
<evidence type="ECO:0000256" key="12">
    <source>
        <dbReference type="SAM" id="MobiDB-lite"/>
    </source>
</evidence>
<dbReference type="PANTHER" id="PTHR10465:SF0">
    <property type="entry name" value="SARCALUMENIN"/>
    <property type="match status" value="1"/>
</dbReference>
<evidence type="ECO:0000256" key="13">
    <source>
        <dbReference type="SAM" id="Phobius"/>
    </source>
</evidence>
<dbReference type="OrthoDB" id="9984778at2759"/>
<accession>A0A3N4IHN8</accession>
<evidence type="ECO:0000256" key="5">
    <source>
        <dbReference type="ARBA" id="ARBA00022801"/>
    </source>
</evidence>
<feature type="transmembrane region" description="Helical" evidence="13">
    <location>
        <begin position="688"/>
        <end position="710"/>
    </location>
</feature>
<gene>
    <name evidence="15" type="ORF">BJ508DRAFT_221704</name>
</gene>
<sequence length="808" mass="89860">MSSSEFLPRGLVRQTAPVVETASDSGYGGSEGVPEAMGEILAGNGGNETNRAQWASNVQQLYYNQNRVALGRSINRTVETLKEFQQMNAKWPAHYPSVRQSEPEHTIHRSNTSNVIDLTREAPRPGTIRRAATTVDDIEAPTTPAAEPRLVTPQIAQDFNVLKLDLKLGALHQNALVHSLEKGSVASLLDGKISQSIKHLHALRERIDDTASKVLVTGDLNAGKSTFCNALLRKKVLPEDQQPCTSIFCEVLDARENNDVEEVHALHKDTPYKKNDESTYDVYTLDQLEDLVIDQEKYAQVKIYIEDVRTIDQSLLRNGVVDIALIDAPGLNLDSIKTTAVFARQEEIDVVVFVVSAENHFTLSAKEFIWNAANEKAYIFIVVNRFDNIRDKERCKRMILDQVASLSPRTRQDASELVHFVSSNAVLDGQDQAKMADFDKLEASLRTFVLEKRARSKLAPAKTYLLNLLEDLHSLGDVNREVTEQELERIRHELENLRPQYEAAIKTRSQVSDDLDKSVEETCGTVYKDTRKTLGMTISKMDEKPVVAYDGLINALSYAEATRAALLAKIQGAVIACEEAARKRTISGVGAINALGLLHLNGDYVEKTFRPELMFNRKRDALARTVQTDIDIFDFFDFDHQEKIAGFGMSFSVAAAVGGHFLGIGSWIDALWKTTSFLGPRTTKKLLVPVILAAAGAGLFIVASDIPNAVPRKMAKKIRKQLEDIDYIHGNAERIAREVRKVLTYPADELKNSFARNVEKKGRETEDLKKSLAESEVARKWFSNLVREVEGISKGVHGVDLEGGPVKA</sequence>
<evidence type="ECO:0000256" key="3">
    <source>
        <dbReference type="ARBA" id="ARBA00022741"/>
    </source>
</evidence>
<dbReference type="InterPro" id="IPR027094">
    <property type="entry name" value="Mitofusin_fam"/>
</dbReference>
<proteinExistence type="predicted"/>
<evidence type="ECO:0000256" key="2">
    <source>
        <dbReference type="ARBA" id="ARBA00022692"/>
    </source>
</evidence>
<feature type="region of interest" description="Disordered" evidence="12">
    <location>
        <begin position="17"/>
        <end position="44"/>
    </location>
</feature>
<evidence type="ECO:0000256" key="6">
    <source>
        <dbReference type="ARBA" id="ARBA00022989"/>
    </source>
</evidence>
<dbReference type="AlphaFoldDB" id="A0A3N4IHN8"/>
<evidence type="ECO:0000259" key="14">
    <source>
        <dbReference type="PROSITE" id="PS51718"/>
    </source>
</evidence>
<dbReference type="GO" id="GO:0008053">
    <property type="term" value="P:mitochondrial fusion"/>
    <property type="evidence" value="ECO:0007669"/>
    <property type="project" value="TreeGrafter"/>
</dbReference>
<evidence type="ECO:0000256" key="9">
    <source>
        <dbReference type="ARBA" id="ARBA00023134"/>
    </source>
</evidence>
<comment type="catalytic activity">
    <reaction evidence="11">
        <text>GTP + H2O = GDP + phosphate + H(+)</text>
        <dbReference type="Rhea" id="RHEA:19669"/>
        <dbReference type="ChEBI" id="CHEBI:15377"/>
        <dbReference type="ChEBI" id="CHEBI:15378"/>
        <dbReference type="ChEBI" id="CHEBI:37565"/>
        <dbReference type="ChEBI" id="CHEBI:43474"/>
        <dbReference type="ChEBI" id="CHEBI:58189"/>
    </reaction>
</comment>
<dbReference type="FunFam" id="3.40.50.300:FF:000638">
    <property type="entry name" value="Transmembrane GTPase Fzo1, putative"/>
    <property type="match status" value="1"/>
</dbReference>
<name>A0A3N4IHN8_ASCIM</name>
<dbReference type="Proteomes" id="UP000275078">
    <property type="component" value="Unassembled WGS sequence"/>
</dbReference>
<evidence type="ECO:0000256" key="8">
    <source>
        <dbReference type="ARBA" id="ARBA00023128"/>
    </source>
</evidence>
<evidence type="ECO:0000313" key="15">
    <source>
        <dbReference type="EMBL" id="RPA85652.1"/>
    </source>
</evidence>
<dbReference type="Gene3D" id="3.40.50.300">
    <property type="entry name" value="P-loop containing nucleotide triphosphate hydrolases"/>
    <property type="match status" value="1"/>
</dbReference>
<keyword evidence="7" id="KW-0175">Coiled coil</keyword>
<evidence type="ECO:0000313" key="16">
    <source>
        <dbReference type="Proteomes" id="UP000275078"/>
    </source>
</evidence>
<evidence type="ECO:0000256" key="7">
    <source>
        <dbReference type="ARBA" id="ARBA00023054"/>
    </source>
</evidence>
<evidence type="ECO:0000256" key="1">
    <source>
        <dbReference type="ARBA" id="ARBA00004374"/>
    </source>
</evidence>
<dbReference type="EMBL" id="ML119652">
    <property type="protein sequence ID" value="RPA85652.1"/>
    <property type="molecule type" value="Genomic_DNA"/>
</dbReference>
<dbReference type="GO" id="GO:0005525">
    <property type="term" value="F:GTP binding"/>
    <property type="evidence" value="ECO:0007669"/>
    <property type="project" value="UniProtKB-KW"/>
</dbReference>
<dbReference type="CDD" id="cd09912">
    <property type="entry name" value="DLP_2"/>
    <property type="match status" value="1"/>
</dbReference>
<keyword evidence="9" id="KW-0342">GTP-binding</keyword>
<dbReference type="STRING" id="1160509.A0A3N4IHN8"/>
<keyword evidence="4" id="KW-1000">Mitochondrion outer membrane</keyword>
<keyword evidence="3" id="KW-0547">Nucleotide-binding</keyword>
<dbReference type="SUPFAM" id="SSF52540">
    <property type="entry name" value="P-loop containing nucleoside triphosphate hydrolases"/>
    <property type="match status" value="1"/>
</dbReference>
<dbReference type="GO" id="GO:0003924">
    <property type="term" value="F:GTPase activity"/>
    <property type="evidence" value="ECO:0007669"/>
    <property type="project" value="InterPro"/>
</dbReference>
<feature type="transmembrane region" description="Helical" evidence="13">
    <location>
        <begin position="644"/>
        <end position="668"/>
    </location>
</feature>
<evidence type="ECO:0000256" key="11">
    <source>
        <dbReference type="ARBA" id="ARBA00048548"/>
    </source>
</evidence>
<dbReference type="InterPro" id="IPR027417">
    <property type="entry name" value="P-loop_NTPase"/>
</dbReference>
<dbReference type="InterPro" id="IPR045063">
    <property type="entry name" value="Dynamin_N"/>
</dbReference>
<protein>
    <recommendedName>
        <fullName evidence="14">Dynamin-type G domain-containing protein</fullName>
    </recommendedName>
</protein>
<dbReference type="PROSITE" id="PS51718">
    <property type="entry name" value="G_DYNAMIN_2"/>
    <property type="match status" value="1"/>
</dbReference>
<dbReference type="Pfam" id="PF00350">
    <property type="entry name" value="Dynamin_N"/>
    <property type="match status" value="1"/>
</dbReference>
<evidence type="ECO:0000256" key="10">
    <source>
        <dbReference type="ARBA" id="ARBA00023136"/>
    </source>
</evidence>
<dbReference type="InterPro" id="IPR030381">
    <property type="entry name" value="G_DYNAMIN_dom"/>
</dbReference>
<dbReference type="PANTHER" id="PTHR10465">
    <property type="entry name" value="TRANSMEMBRANE GTPASE FZO1"/>
    <property type="match status" value="1"/>
</dbReference>
<keyword evidence="2 13" id="KW-0812">Transmembrane</keyword>
<evidence type="ECO:0000256" key="4">
    <source>
        <dbReference type="ARBA" id="ARBA00022787"/>
    </source>
</evidence>
<feature type="domain" description="Dynamin-type G" evidence="14">
    <location>
        <begin position="208"/>
        <end position="481"/>
    </location>
</feature>
<keyword evidence="16" id="KW-1185">Reference proteome</keyword>
<keyword evidence="6 13" id="KW-1133">Transmembrane helix</keyword>
<keyword evidence="10 13" id="KW-0472">Membrane</keyword>
<keyword evidence="8" id="KW-0496">Mitochondrion</keyword>
<dbReference type="GO" id="GO:0051646">
    <property type="term" value="P:mitochondrion localization"/>
    <property type="evidence" value="ECO:0007669"/>
    <property type="project" value="TreeGrafter"/>
</dbReference>
<reference evidence="15 16" key="1">
    <citation type="journal article" date="2018" name="Nat. Ecol. Evol.">
        <title>Pezizomycetes genomes reveal the molecular basis of ectomycorrhizal truffle lifestyle.</title>
        <authorList>
            <person name="Murat C."/>
            <person name="Payen T."/>
            <person name="Noel B."/>
            <person name="Kuo A."/>
            <person name="Morin E."/>
            <person name="Chen J."/>
            <person name="Kohler A."/>
            <person name="Krizsan K."/>
            <person name="Balestrini R."/>
            <person name="Da Silva C."/>
            <person name="Montanini B."/>
            <person name="Hainaut M."/>
            <person name="Levati E."/>
            <person name="Barry K.W."/>
            <person name="Belfiori B."/>
            <person name="Cichocki N."/>
            <person name="Clum A."/>
            <person name="Dockter R.B."/>
            <person name="Fauchery L."/>
            <person name="Guy J."/>
            <person name="Iotti M."/>
            <person name="Le Tacon F."/>
            <person name="Lindquist E.A."/>
            <person name="Lipzen A."/>
            <person name="Malagnac F."/>
            <person name="Mello A."/>
            <person name="Molinier V."/>
            <person name="Miyauchi S."/>
            <person name="Poulain J."/>
            <person name="Riccioni C."/>
            <person name="Rubini A."/>
            <person name="Sitrit Y."/>
            <person name="Splivallo R."/>
            <person name="Traeger S."/>
            <person name="Wang M."/>
            <person name="Zifcakova L."/>
            <person name="Wipf D."/>
            <person name="Zambonelli A."/>
            <person name="Paolocci F."/>
            <person name="Nowrousian M."/>
            <person name="Ottonello S."/>
            <person name="Baldrian P."/>
            <person name="Spatafora J.W."/>
            <person name="Henrissat B."/>
            <person name="Nagy L.G."/>
            <person name="Aury J.M."/>
            <person name="Wincker P."/>
            <person name="Grigoriev I.V."/>
            <person name="Bonfante P."/>
            <person name="Martin F.M."/>
        </authorList>
    </citation>
    <scope>NUCLEOTIDE SEQUENCE [LARGE SCALE GENOMIC DNA]</scope>
    <source>
        <strain evidence="15 16">RN42</strain>
    </source>
</reference>
<comment type="subcellular location">
    <subcellularLocation>
        <location evidence="1">Mitochondrion outer membrane</location>
        <topology evidence="1">Multi-pass membrane protein</topology>
    </subcellularLocation>
</comment>
<organism evidence="15 16">
    <name type="scientific">Ascobolus immersus RN42</name>
    <dbReference type="NCBI Taxonomy" id="1160509"/>
    <lineage>
        <taxon>Eukaryota</taxon>
        <taxon>Fungi</taxon>
        <taxon>Dikarya</taxon>
        <taxon>Ascomycota</taxon>
        <taxon>Pezizomycotina</taxon>
        <taxon>Pezizomycetes</taxon>
        <taxon>Pezizales</taxon>
        <taxon>Ascobolaceae</taxon>
        <taxon>Ascobolus</taxon>
    </lineage>
</organism>
<dbReference type="GO" id="GO:0005741">
    <property type="term" value="C:mitochondrial outer membrane"/>
    <property type="evidence" value="ECO:0007669"/>
    <property type="project" value="UniProtKB-SubCell"/>
</dbReference>